<dbReference type="EMBL" id="JAQQXT010000003">
    <property type="protein sequence ID" value="MDC8771234.1"/>
    <property type="molecule type" value="Genomic_DNA"/>
</dbReference>
<name>A0ABT5KBC1_9BURK</name>
<gene>
    <name evidence="4" type="ORF">PRZ03_06595</name>
</gene>
<evidence type="ECO:0000256" key="2">
    <source>
        <dbReference type="PROSITE-ProRule" id="PRU00169"/>
    </source>
</evidence>
<dbReference type="PANTHER" id="PTHR44591">
    <property type="entry name" value="STRESS RESPONSE REGULATOR PROTEIN 1"/>
    <property type="match status" value="1"/>
</dbReference>
<evidence type="ECO:0000256" key="1">
    <source>
        <dbReference type="ARBA" id="ARBA00022553"/>
    </source>
</evidence>
<dbReference type="InterPro" id="IPR001789">
    <property type="entry name" value="Sig_transdc_resp-reg_receiver"/>
</dbReference>
<organism evidence="4 5">
    <name type="scientific">Roseateles albus</name>
    <dbReference type="NCBI Taxonomy" id="2987525"/>
    <lineage>
        <taxon>Bacteria</taxon>
        <taxon>Pseudomonadati</taxon>
        <taxon>Pseudomonadota</taxon>
        <taxon>Betaproteobacteria</taxon>
        <taxon>Burkholderiales</taxon>
        <taxon>Sphaerotilaceae</taxon>
        <taxon>Roseateles</taxon>
    </lineage>
</organism>
<reference evidence="4 5" key="1">
    <citation type="submission" date="2022-10" db="EMBL/GenBank/DDBJ databases">
        <title>Paucibacter sp. hw1 Genome sequencing.</title>
        <authorList>
            <person name="Park S."/>
        </authorList>
    </citation>
    <scope>NUCLEOTIDE SEQUENCE [LARGE SCALE GENOMIC DNA]</scope>
    <source>
        <strain evidence="5">hw1</strain>
    </source>
</reference>
<evidence type="ECO:0000313" key="4">
    <source>
        <dbReference type="EMBL" id="MDC8771234.1"/>
    </source>
</evidence>
<dbReference type="SMART" id="SM00448">
    <property type="entry name" value="REC"/>
    <property type="match status" value="1"/>
</dbReference>
<evidence type="ECO:0000313" key="5">
    <source>
        <dbReference type="Proteomes" id="UP001221189"/>
    </source>
</evidence>
<dbReference type="InterPro" id="IPR050595">
    <property type="entry name" value="Bact_response_regulator"/>
</dbReference>
<protein>
    <submittedName>
        <fullName evidence="4">Response regulator</fullName>
    </submittedName>
</protein>
<dbReference type="Gene3D" id="3.40.50.2300">
    <property type="match status" value="1"/>
</dbReference>
<feature type="domain" description="Response regulatory" evidence="3">
    <location>
        <begin position="11"/>
        <end position="134"/>
    </location>
</feature>
<dbReference type="RefSeq" id="WP_273599555.1">
    <property type="nucleotide sequence ID" value="NZ_JAQQXT010000003.1"/>
</dbReference>
<proteinExistence type="predicted"/>
<sequence>MGDCKGNGKGVILSVDDEMIVLQALREQLRSAYGERYLIEIAESADEGLEILDELSDQGLSPLVLISDFQMPGMKGDEFLIQARRRFPTVVTVMLSGQVSDEALERLQQEGGLHQLFAKPWDALALRQSIDAGLAKCP</sequence>
<evidence type="ECO:0000259" key="3">
    <source>
        <dbReference type="PROSITE" id="PS50110"/>
    </source>
</evidence>
<dbReference type="InterPro" id="IPR011006">
    <property type="entry name" value="CheY-like_superfamily"/>
</dbReference>
<keyword evidence="5" id="KW-1185">Reference proteome</keyword>
<feature type="modified residue" description="4-aspartylphosphate" evidence="2">
    <location>
        <position position="68"/>
    </location>
</feature>
<dbReference type="PANTHER" id="PTHR44591:SF19">
    <property type="entry name" value="TWO-COMPONENT RESPONSE REGULATOR-RELATED"/>
    <property type="match status" value="1"/>
</dbReference>
<accession>A0ABT5KBC1</accession>
<dbReference type="Pfam" id="PF00072">
    <property type="entry name" value="Response_reg"/>
    <property type="match status" value="1"/>
</dbReference>
<keyword evidence="1 2" id="KW-0597">Phosphoprotein</keyword>
<comment type="caution">
    <text evidence="4">The sequence shown here is derived from an EMBL/GenBank/DDBJ whole genome shotgun (WGS) entry which is preliminary data.</text>
</comment>
<dbReference type="PROSITE" id="PS50110">
    <property type="entry name" value="RESPONSE_REGULATORY"/>
    <property type="match status" value="1"/>
</dbReference>
<dbReference type="Proteomes" id="UP001221189">
    <property type="component" value="Unassembled WGS sequence"/>
</dbReference>
<dbReference type="SUPFAM" id="SSF52172">
    <property type="entry name" value="CheY-like"/>
    <property type="match status" value="1"/>
</dbReference>